<name>A0A7G8Q1X5_9GAMM</name>
<dbReference type="Proteomes" id="UP000515873">
    <property type="component" value="Chromosome"/>
</dbReference>
<keyword evidence="4" id="KW-1185">Reference proteome</keyword>
<evidence type="ECO:0000259" key="2">
    <source>
        <dbReference type="Pfam" id="PF13828"/>
    </source>
</evidence>
<organism evidence="3 4">
    <name type="scientific">Dyella telluris</name>
    <dbReference type="NCBI Taxonomy" id="2763498"/>
    <lineage>
        <taxon>Bacteria</taxon>
        <taxon>Pseudomonadati</taxon>
        <taxon>Pseudomonadota</taxon>
        <taxon>Gammaproteobacteria</taxon>
        <taxon>Lysobacterales</taxon>
        <taxon>Rhodanobacteraceae</taxon>
        <taxon>Dyella</taxon>
    </lineage>
</organism>
<evidence type="ECO:0000313" key="3">
    <source>
        <dbReference type="EMBL" id="QNK00783.1"/>
    </source>
</evidence>
<dbReference type="AlphaFoldDB" id="A0A7G8Q1X5"/>
<evidence type="ECO:0000256" key="1">
    <source>
        <dbReference type="SAM" id="Phobius"/>
    </source>
</evidence>
<feature type="domain" description="DUF4190" evidence="2">
    <location>
        <begin position="14"/>
        <end position="77"/>
    </location>
</feature>
<dbReference type="EMBL" id="CP060412">
    <property type="protein sequence ID" value="QNK00783.1"/>
    <property type="molecule type" value="Genomic_DNA"/>
</dbReference>
<keyword evidence="1" id="KW-0812">Transmembrane</keyword>
<keyword evidence="1" id="KW-0472">Membrane</keyword>
<feature type="transmembrane region" description="Helical" evidence="1">
    <location>
        <begin position="12"/>
        <end position="40"/>
    </location>
</feature>
<accession>A0A7G8Q1X5</accession>
<dbReference type="RefSeq" id="WP_187056255.1">
    <property type="nucleotide sequence ID" value="NZ_CP060412.1"/>
</dbReference>
<dbReference type="KEGG" id="dtl:H8F01_17095"/>
<protein>
    <submittedName>
        <fullName evidence="3">DUF4190 domain-containing protein</fullName>
    </submittedName>
</protein>
<dbReference type="InterPro" id="IPR025241">
    <property type="entry name" value="DUF4190"/>
</dbReference>
<feature type="transmembrane region" description="Helical" evidence="1">
    <location>
        <begin position="61"/>
        <end position="93"/>
    </location>
</feature>
<proteinExistence type="predicted"/>
<keyword evidence="1" id="KW-1133">Transmembrane helix</keyword>
<evidence type="ECO:0000313" key="4">
    <source>
        <dbReference type="Proteomes" id="UP000515873"/>
    </source>
</evidence>
<sequence>MSYQPTAQRTTSTLAVLSLVFGIAGWTLLPLIGSIVAIVCGHMARGEIRRAQPGSVDGDGLAVAGLVLGYAQVAFALACTVFVIVLLVFGFGFGASLLHNLPH</sequence>
<dbReference type="Pfam" id="PF13828">
    <property type="entry name" value="DUF4190"/>
    <property type="match status" value="1"/>
</dbReference>
<reference evidence="3 4" key="1">
    <citation type="submission" date="2020-08" db="EMBL/GenBank/DDBJ databases">
        <title>Dyella sp. G9 isolated from forest soil.</title>
        <authorList>
            <person name="Fu J."/>
            <person name="Qiu L."/>
        </authorList>
    </citation>
    <scope>NUCLEOTIDE SEQUENCE [LARGE SCALE GENOMIC DNA]</scope>
    <source>
        <strain evidence="3 4">G9</strain>
    </source>
</reference>
<gene>
    <name evidence="3" type="ORF">H8F01_17095</name>
</gene>